<gene>
    <name evidence="1" type="ORF">Deia_00528</name>
</gene>
<dbReference type="AlphaFoldDB" id="A0A5B8XDI0"/>
<evidence type="ECO:0000313" key="2">
    <source>
        <dbReference type="Proteomes" id="UP000321934"/>
    </source>
</evidence>
<name>A0A5B8XDI0_9RICK</name>
<proteinExistence type="predicted"/>
<sequence>MKNNIDKIMPFLSPASLQNNKTLKRSQYINNSDLKQTNKKIWFDSNEIYNQIKEFQILFSPTQYAKVLPVRFDLKGSPSKDDLRNITNNLQYGNRILIPWLCDGHWSSVEISKNQYGKITLTVHNPQERPHSKTQKSLTNEIANEVKNTLFQNKDVTIESSRFNQNRQKDVNFCGGIMLNEMFNIAINAKDKIPKDYTKKELQSNCVAPLLSFMSINKDKINPNVNKKIVENVVNENTNRCLEIYKSDTSLLHVVKGLYHLILIIVFNKDTAKNHHNSR</sequence>
<accession>A0A5B8XDI0</accession>
<dbReference type="Proteomes" id="UP000321934">
    <property type="component" value="Chromosome"/>
</dbReference>
<evidence type="ECO:0000313" key="1">
    <source>
        <dbReference type="EMBL" id="QED23323.1"/>
    </source>
</evidence>
<dbReference type="EMBL" id="CP029077">
    <property type="protein sequence ID" value="QED23323.1"/>
    <property type="molecule type" value="Genomic_DNA"/>
</dbReference>
<keyword evidence="2" id="KW-1185">Reference proteome</keyword>
<protein>
    <submittedName>
        <fullName evidence="1">Uncharacterized protein</fullName>
    </submittedName>
</protein>
<dbReference type="RefSeq" id="WP_146820602.1">
    <property type="nucleotide sequence ID" value="NZ_CP029077.1"/>
</dbReference>
<organism evidence="1 2">
    <name type="scientific">Candidatus Deianiraea vastatrix</name>
    <dbReference type="NCBI Taxonomy" id="2163644"/>
    <lineage>
        <taxon>Bacteria</taxon>
        <taxon>Pseudomonadati</taxon>
        <taxon>Pseudomonadota</taxon>
        <taxon>Alphaproteobacteria</taxon>
        <taxon>Rickettsiales</taxon>
        <taxon>Candidatus Deianiraeaceae</taxon>
        <taxon>Candidatus Deianiraea</taxon>
    </lineage>
</organism>
<reference evidence="1 2" key="1">
    <citation type="journal article" date="2019" name="ISME J.">
        <title>Deianiraea, an extracellular bacterium associated with the ciliate Paramecium, suggests an alternative scenario for the evolution of Rickettsiales.</title>
        <authorList>
            <person name="Castelli M."/>
            <person name="Sabaneyeva E."/>
            <person name="Lanzoni O."/>
            <person name="Lebedeva N."/>
            <person name="Floriano A.M."/>
            <person name="Gaiarsa S."/>
            <person name="Benken K."/>
            <person name="Modeo L."/>
            <person name="Bandi C."/>
            <person name="Potekhin A."/>
            <person name="Sassera D."/>
            <person name="Petroni G."/>
        </authorList>
    </citation>
    <scope>NUCLEOTIDE SEQUENCE [LARGE SCALE GENOMIC DNA]</scope>
    <source>
        <strain evidence="1">CyL4-1</strain>
    </source>
</reference>